<comment type="subunit">
    <text evidence="6">Component of the ribosomal small subunit (SSU) processome.</text>
</comment>
<keyword evidence="9" id="KW-1185">Reference proteome</keyword>
<reference evidence="8 9" key="1">
    <citation type="journal article" date="2016" name="Sci. Rep.">
        <title>Peltaster fructicola genome reveals evolution from an invasive phytopathogen to an ectophytic parasite.</title>
        <authorList>
            <person name="Xu C."/>
            <person name="Chen H."/>
            <person name="Gleason M.L."/>
            <person name="Xu J.R."/>
            <person name="Liu H."/>
            <person name="Zhang R."/>
            <person name="Sun G."/>
        </authorList>
    </citation>
    <scope>NUCLEOTIDE SEQUENCE [LARGE SCALE GENOMIC DNA]</scope>
    <source>
        <strain evidence="8 9">LNHT1506</strain>
    </source>
</reference>
<feature type="compositionally biased region" description="Acidic residues" evidence="7">
    <location>
        <begin position="151"/>
        <end position="167"/>
    </location>
</feature>
<comment type="function">
    <text evidence="1 6">Involved in nucleolar processing of pre-18S ribosomal RNA.</text>
</comment>
<dbReference type="PANTHER" id="PTHR12838:SF0">
    <property type="entry name" value="U3 SMALL NUCLEOLAR RNA-ASSOCIATED PROTEIN 11-RELATED"/>
    <property type="match status" value="1"/>
</dbReference>
<name>A0A6H0XQX9_9PEZI</name>
<dbReference type="Proteomes" id="UP000503462">
    <property type="component" value="Chromosome 2"/>
</dbReference>
<feature type="compositionally biased region" description="Polar residues" evidence="7">
    <location>
        <begin position="190"/>
        <end position="199"/>
    </location>
</feature>
<dbReference type="PANTHER" id="PTHR12838">
    <property type="entry name" value="U3 SMALL NUCLEOLAR RNA-ASSOCIATED PROTEIN 11"/>
    <property type="match status" value="1"/>
</dbReference>
<keyword evidence="4 6" id="KW-0698">rRNA processing</keyword>
<dbReference type="GO" id="GO:0032040">
    <property type="term" value="C:small-subunit processome"/>
    <property type="evidence" value="ECO:0007669"/>
    <property type="project" value="UniProtKB-UniRule"/>
</dbReference>
<dbReference type="OrthoDB" id="29058at2759"/>
<sequence length="261" mass="29552">MSSMRNAVQRRNHKERSQPHERAKWGLLEKHRDYSLRAKDHNAKKRKIKALQEKASERNDDEFYFGMMSSKTRGGIKVSDRQQDNSGGQQGSGKSLSHDVVKLMKTQDCAYLRTVLQSTRRAADKLEEGLTTLEHGVPTSTTLNGKKVFTDDGDDIEEGRDADGDAEDDIESLDDLLALDQLDAQALQSKGLSKSTDQNSADRKRQHTIEVRQRQLEVLRERQSDLTVALREVEDQRARMSGTAGGVNKNGTKFKSRQRQR</sequence>
<evidence type="ECO:0000313" key="9">
    <source>
        <dbReference type="Proteomes" id="UP000503462"/>
    </source>
</evidence>
<feature type="region of interest" description="Disordered" evidence="7">
    <location>
        <begin position="237"/>
        <end position="261"/>
    </location>
</feature>
<accession>A0A6H0XQX9</accession>
<evidence type="ECO:0000256" key="4">
    <source>
        <dbReference type="ARBA" id="ARBA00022552"/>
    </source>
</evidence>
<proteinExistence type="inferred from homology"/>
<keyword evidence="5 6" id="KW-0539">Nucleus</keyword>
<feature type="compositionally biased region" description="Basic and acidic residues" evidence="7">
    <location>
        <begin position="200"/>
        <end position="209"/>
    </location>
</feature>
<evidence type="ECO:0000313" key="8">
    <source>
        <dbReference type="EMBL" id="QIW97028.1"/>
    </source>
</evidence>
<feature type="compositionally biased region" description="Basic and acidic residues" evidence="7">
    <location>
        <begin position="15"/>
        <end position="41"/>
    </location>
</feature>
<feature type="region of interest" description="Disordered" evidence="7">
    <location>
        <begin position="1"/>
        <end position="98"/>
    </location>
</feature>
<evidence type="ECO:0000256" key="3">
    <source>
        <dbReference type="ARBA" id="ARBA00008105"/>
    </source>
</evidence>
<feature type="compositionally biased region" description="Basic residues" evidence="7">
    <location>
        <begin position="252"/>
        <end position="261"/>
    </location>
</feature>
<dbReference type="Pfam" id="PF03998">
    <property type="entry name" value="Utp11"/>
    <property type="match status" value="1"/>
</dbReference>
<feature type="region of interest" description="Disordered" evidence="7">
    <location>
        <begin position="188"/>
        <end position="209"/>
    </location>
</feature>
<evidence type="ECO:0000256" key="6">
    <source>
        <dbReference type="PIRNR" id="PIRNR015952"/>
    </source>
</evidence>
<dbReference type="PIRSF" id="PIRSF015952">
    <property type="entry name" value="U3snoRNP11"/>
    <property type="match status" value="1"/>
</dbReference>
<dbReference type="GO" id="GO:0006364">
    <property type="term" value="P:rRNA processing"/>
    <property type="evidence" value="ECO:0007669"/>
    <property type="project" value="UniProtKB-UniRule"/>
</dbReference>
<evidence type="ECO:0000256" key="5">
    <source>
        <dbReference type="ARBA" id="ARBA00023242"/>
    </source>
</evidence>
<feature type="compositionally biased region" description="Low complexity" evidence="7">
    <location>
        <begin position="84"/>
        <end position="95"/>
    </location>
</feature>
<organism evidence="8 9">
    <name type="scientific">Peltaster fructicola</name>
    <dbReference type="NCBI Taxonomy" id="286661"/>
    <lineage>
        <taxon>Eukaryota</taxon>
        <taxon>Fungi</taxon>
        <taxon>Dikarya</taxon>
        <taxon>Ascomycota</taxon>
        <taxon>Pezizomycotina</taxon>
        <taxon>Dothideomycetes</taxon>
        <taxon>Dothideomycetes incertae sedis</taxon>
        <taxon>Peltaster</taxon>
    </lineage>
</organism>
<gene>
    <name evidence="8" type="ORF">AMS68_002546</name>
</gene>
<protein>
    <recommendedName>
        <fullName evidence="6">U3 small nucleolar RNA-associated protein 11</fullName>
        <shortName evidence="6">U3 snoRNA-associated protein 11</shortName>
    </recommendedName>
</protein>
<comment type="similarity">
    <text evidence="3 6">Belongs to the UTP11 family.</text>
</comment>
<comment type="subcellular location">
    <subcellularLocation>
        <location evidence="2 6">Nucleus</location>
        <location evidence="2 6">Nucleolus</location>
    </subcellularLocation>
</comment>
<dbReference type="EMBL" id="CP051140">
    <property type="protein sequence ID" value="QIW97028.1"/>
    <property type="molecule type" value="Genomic_DNA"/>
</dbReference>
<evidence type="ECO:0000256" key="1">
    <source>
        <dbReference type="ARBA" id="ARBA00004099"/>
    </source>
</evidence>
<evidence type="ECO:0000256" key="7">
    <source>
        <dbReference type="SAM" id="MobiDB-lite"/>
    </source>
</evidence>
<dbReference type="AlphaFoldDB" id="A0A6H0XQX9"/>
<evidence type="ECO:0000256" key="2">
    <source>
        <dbReference type="ARBA" id="ARBA00004604"/>
    </source>
</evidence>
<dbReference type="InterPro" id="IPR007144">
    <property type="entry name" value="SSU_processome_Utp11"/>
</dbReference>
<feature type="region of interest" description="Disordered" evidence="7">
    <location>
        <begin position="136"/>
        <end position="167"/>
    </location>
</feature>